<sequence>MKKKLAKLEKTPSQRQAICQEHASENKKLAKLEKTLLEGEKGEKSEKGGEVSLAKGALLASGVETEQQFNRYLAKVDRLCQRIADTLYDLFEKGSDWEKAKGIFDWLWRAKPYRYEYGGSFRLTEVLDAQLGEKGGGVEGGESEKVGNCLGLTLLYNVLAQRFGLMVEAAHLEDAFGLGPHLFTVLYTVGRTIDIENIFSDGFDYREHRGAPPMGVGRERGEGKREEWGDRELIADIYHSVANEFFASGKWERAIENYDKAITLHPKYTRAYLNKGIALVQMGRAEEAEEWFR</sequence>
<dbReference type="SMART" id="SM00028">
    <property type="entry name" value="TPR"/>
    <property type="match status" value="1"/>
</dbReference>
<protein>
    <submittedName>
        <fullName evidence="3">Uncharacterized protein</fullName>
    </submittedName>
</protein>
<evidence type="ECO:0000256" key="2">
    <source>
        <dbReference type="ARBA" id="ARBA00022803"/>
    </source>
</evidence>
<dbReference type="InterPro" id="IPR011990">
    <property type="entry name" value="TPR-like_helical_dom_sf"/>
</dbReference>
<dbReference type="InterPro" id="IPR019734">
    <property type="entry name" value="TPR_rpt"/>
</dbReference>
<dbReference type="Gene3D" id="1.25.40.10">
    <property type="entry name" value="Tetratricopeptide repeat domain"/>
    <property type="match status" value="1"/>
</dbReference>
<dbReference type="PROSITE" id="PS50005">
    <property type="entry name" value="TPR"/>
    <property type="match status" value="1"/>
</dbReference>
<dbReference type="EMBL" id="BARW01007356">
    <property type="protein sequence ID" value="GAI86943.1"/>
    <property type="molecule type" value="Genomic_DNA"/>
</dbReference>
<proteinExistence type="predicted"/>
<keyword evidence="1" id="KW-0677">Repeat</keyword>
<keyword evidence="2" id="KW-0802">TPR repeat</keyword>
<dbReference type="PROSITE" id="PS50293">
    <property type="entry name" value="TPR_REGION"/>
    <property type="match status" value="2"/>
</dbReference>
<accession>X1S235</accession>
<gene>
    <name evidence="3" type="ORF">S12H4_15340</name>
</gene>
<organism evidence="3">
    <name type="scientific">marine sediment metagenome</name>
    <dbReference type="NCBI Taxonomy" id="412755"/>
    <lineage>
        <taxon>unclassified sequences</taxon>
        <taxon>metagenomes</taxon>
        <taxon>ecological metagenomes</taxon>
    </lineage>
</organism>
<evidence type="ECO:0000313" key="3">
    <source>
        <dbReference type="EMBL" id="GAI86943.1"/>
    </source>
</evidence>
<dbReference type="InterPro" id="IPR051685">
    <property type="entry name" value="Ycf3/AcsC/BcsC/TPR_MFPF"/>
</dbReference>
<reference evidence="3" key="1">
    <citation type="journal article" date="2014" name="Front. Microbiol.">
        <title>High frequency of phylogenetically diverse reductive dehalogenase-homologous genes in deep subseafloor sedimentary metagenomes.</title>
        <authorList>
            <person name="Kawai M."/>
            <person name="Futagami T."/>
            <person name="Toyoda A."/>
            <person name="Takaki Y."/>
            <person name="Nishi S."/>
            <person name="Hori S."/>
            <person name="Arai W."/>
            <person name="Tsubouchi T."/>
            <person name="Morono Y."/>
            <person name="Uchiyama I."/>
            <person name="Ito T."/>
            <person name="Fujiyama A."/>
            <person name="Inagaki F."/>
            <person name="Takami H."/>
        </authorList>
    </citation>
    <scope>NUCLEOTIDE SEQUENCE</scope>
    <source>
        <strain evidence="3">Expedition CK06-06</strain>
    </source>
</reference>
<dbReference type="PANTHER" id="PTHR44943">
    <property type="entry name" value="CELLULOSE SYNTHASE OPERON PROTEIN C"/>
    <property type="match status" value="1"/>
</dbReference>
<dbReference type="SUPFAM" id="SSF48452">
    <property type="entry name" value="TPR-like"/>
    <property type="match status" value="1"/>
</dbReference>
<comment type="caution">
    <text evidence="3">The sequence shown here is derived from an EMBL/GenBank/DDBJ whole genome shotgun (WGS) entry which is preliminary data.</text>
</comment>
<dbReference type="PANTHER" id="PTHR44943:SF8">
    <property type="entry name" value="TPR REPEAT-CONTAINING PROTEIN MJ0263"/>
    <property type="match status" value="1"/>
</dbReference>
<dbReference type="AlphaFoldDB" id="X1S235"/>
<evidence type="ECO:0000256" key="1">
    <source>
        <dbReference type="ARBA" id="ARBA00022737"/>
    </source>
</evidence>
<dbReference type="Pfam" id="PF13414">
    <property type="entry name" value="TPR_11"/>
    <property type="match status" value="1"/>
</dbReference>
<name>X1S235_9ZZZZ</name>